<dbReference type="EMBL" id="JAHHHW010000141">
    <property type="protein sequence ID" value="MBW4434722.1"/>
    <property type="molecule type" value="Genomic_DNA"/>
</dbReference>
<protein>
    <submittedName>
        <fullName evidence="6">Cyclopropane-fatty-acyl-phospholipid synthase family protein</fullName>
    </submittedName>
</protein>
<dbReference type="InterPro" id="IPR050723">
    <property type="entry name" value="CFA/CMAS"/>
</dbReference>
<evidence type="ECO:0000256" key="4">
    <source>
        <dbReference type="ARBA" id="ARBA00022691"/>
    </source>
</evidence>
<dbReference type="PIRSF" id="PIRSF003085">
    <property type="entry name" value="CMAS"/>
    <property type="match status" value="1"/>
</dbReference>
<dbReference type="GO" id="GO:0008168">
    <property type="term" value="F:methyltransferase activity"/>
    <property type="evidence" value="ECO:0007669"/>
    <property type="project" value="UniProtKB-KW"/>
</dbReference>
<dbReference type="SUPFAM" id="SSF53335">
    <property type="entry name" value="S-adenosyl-L-methionine-dependent methyltransferases"/>
    <property type="match status" value="1"/>
</dbReference>
<keyword evidence="3" id="KW-0808">Transferase</keyword>
<name>A0A9E3HCM6_9NOST</name>
<comment type="similarity">
    <text evidence="1">Belongs to the CFA/CMAS family.</text>
</comment>
<gene>
    <name evidence="6" type="ORF">KME28_24170</name>
</gene>
<dbReference type="InterPro" id="IPR003333">
    <property type="entry name" value="CMAS"/>
</dbReference>
<dbReference type="Pfam" id="PF02353">
    <property type="entry name" value="CMAS"/>
    <property type="match status" value="1"/>
</dbReference>
<accession>A0A9E3HCM6</accession>
<keyword evidence="2" id="KW-0489">Methyltransferase</keyword>
<dbReference type="CDD" id="cd02440">
    <property type="entry name" value="AdoMet_MTases"/>
    <property type="match status" value="1"/>
</dbReference>
<evidence type="ECO:0000256" key="2">
    <source>
        <dbReference type="ARBA" id="ARBA00022603"/>
    </source>
</evidence>
<dbReference type="Proteomes" id="UP000813215">
    <property type="component" value="Unassembled WGS sequence"/>
</dbReference>
<reference evidence="6" key="2">
    <citation type="journal article" date="2022" name="Microbiol. Resour. Announc.">
        <title>Metagenome Sequencing to Explore Phylogenomics of Terrestrial Cyanobacteria.</title>
        <authorList>
            <person name="Ward R.D."/>
            <person name="Stajich J.E."/>
            <person name="Johansen J.R."/>
            <person name="Huntemann M."/>
            <person name="Clum A."/>
            <person name="Foster B."/>
            <person name="Foster B."/>
            <person name="Roux S."/>
            <person name="Palaniappan K."/>
            <person name="Varghese N."/>
            <person name="Mukherjee S."/>
            <person name="Reddy T.B.K."/>
            <person name="Daum C."/>
            <person name="Copeland A."/>
            <person name="Chen I.A."/>
            <person name="Ivanova N.N."/>
            <person name="Kyrpides N.C."/>
            <person name="Shapiro N."/>
            <person name="Eloe-Fadrosh E.A."/>
            <person name="Pietrasiak N."/>
        </authorList>
    </citation>
    <scope>NUCLEOTIDE SEQUENCE</scope>
    <source>
        <strain evidence="6">HA4357-MV3</strain>
    </source>
</reference>
<dbReference type="GO" id="GO:0032259">
    <property type="term" value="P:methylation"/>
    <property type="evidence" value="ECO:0007669"/>
    <property type="project" value="UniProtKB-KW"/>
</dbReference>
<dbReference type="Gene3D" id="3.40.50.150">
    <property type="entry name" value="Vaccinia Virus protein VP39"/>
    <property type="match status" value="1"/>
</dbReference>
<dbReference type="InterPro" id="IPR029063">
    <property type="entry name" value="SAM-dependent_MTases_sf"/>
</dbReference>
<dbReference type="GO" id="GO:0008610">
    <property type="term" value="P:lipid biosynthetic process"/>
    <property type="evidence" value="ECO:0007669"/>
    <property type="project" value="InterPro"/>
</dbReference>
<evidence type="ECO:0000313" key="6">
    <source>
        <dbReference type="EMBL" id="MBW4434722.1"/>
    </source>
</evidence>
<reference evidence="6" key="1">
    <citation type="submission" date="2021-05" db="EMBL/GenBank/DDBJ databases">
        <authorList>
            <person name="Pietrasiak N."/>
            <person name="Ward R."/>
            <person name="Stajich J.E."/>
            <person name="Kurbessoian T."/>
        </authorList>
    </citation>
    <scope>NUCLEOTIDE SEQUENCE</scope>
    <source>
        <strain evidence="6">HA4357-MV3</strain>
    </source>
</reference>
<evidence type="ECO:0000256" key="1">
    <source>
        <dbReference type="ARBA" id="ARBA00010815"/>
    </source>
</evidence>
<evidence type="ECO:0000256" key="3">
    <source>
        <dbReference type="ARBA" id="ARBA00022679"/>
    </source>
</evidence>
<evidence type="ECO:0000256" key="5">
    <source>
        <dbReference type="ARBA" id="ARBA00023098"/>
    </source>
</evidence>
<keyword evidence="4" id="KW-0949">S-adenosyl-L-methionine</keyword>
<sequence>MATNTVKIPNPGASSEALRHHYDVSNEFFSLWLDPTRTYSSAFWEENEGFDALETAQMRKLDFHIEQARVKGAKRVLDIGCGWGSLLRRLVDVHGVETAVGITLNKAHAECILAWEHPKIEVHLESWTEHSPKTHYDGIISLEVFEHFAKLELSPEEKVAGYRTFFLRCHDWLKPGGWISLQTNVYENSQKEDFSQFFAEQVFPESDLARQSEIFQATDKLFEVVAFRNYRKHYVRTLKTWLKRLKANRSKAVYLVGEEIVARYEKYLSLSIIGFHSGTMNVSCITMQRLNNPRK</sequence>
<evidence type="ECO:0000313" key="7">
    <source>
        <dbReference type="Proteomes" id="UP000813215"/>
    </source>
</evidence>
<dbReference type="PANTHER" id="PTHR43667:SF1">
    <property type="entry name" value="CYCLOPROPANE-FATTY-ACYL-PHOSPHOLIPID SYNTHASE"/>
    <property type="match status" value="1"/>
</dbReference>
<dbReference type="PANTHER" id="PTHR43667">
    <property type="entry name" value="CYCLOPROPANE-FATTY-ACYL-PHOSPHOLIPID SYNTHASE"/>
    <property type="match status" value="1"/>
</dbReference>
<keyword evidence="5" id="KW-0443">Lipid metabolism</keyword>
<dbReference type="AlphaFoldDB" id="A0A9E3HCM6"/>
<comment type="caution">
    <text evidence="6">The sequence shown here is derived from an EMBL/GenBank/DDBJ whole genome shotgun (WGS) entry which is preliminary data.</text>
</comment>
<organism evidence="6 7">
    <name type="scientific">Pelatocladus maniniholoensis HA4357-MV3</name>
    <dbReference type="NCBI Taxonomy" id="1117104"/>
    <lineage>
        <taxon>Bacteria</taxon>
        <taxon>Bacillati</taxon>
        <taxon>Cyanobacteriota</taxon>
        <taxon>Cyanophyceae</taxon>
        <taxon>Nostocales</taxon>
        <taxon>Nostocaceae</taxon>
        <taxon>Pelatocladus</taxon>
    </lineage>
</organism>
<proteinExistence type="inferred from homology"/>